<dbReference type="EC" id="2.7.1.2" evidence="3"/>
<keyword evidence="1 3" id="KW-0808">Transferase</keyword>
<accession>A0ABS8WAY0</accession>
<dbReference type="SUPFAM" id="SSF53067">
    <property type="entry name" value="Actin-like ATPase domain"/>
    <property type="match status" value="1"/>
</dbReference>
<evidence type="ECO:0000256" key="4">
    <source>
        <dbReference type="RuleBase" id="RU004046"/>
    </source>
</evidence>
<comment type="caution">
    <text evidence="5">The sequence shown here is derived from an EMBL/GenBank/DDBJ whole genome shotgun (WGS) entry which is preliminary data.</text>
</comment>
<evidence type="ECO:0000256" key="2">
    <source>
        <dbReference type="ARBA" id="ARBA00022777"/>
    </source>
</evidence>
<dbReference type="PANTHER" id="PTHR47690:SF1">
    <property type="entry name" value="GLUCOKINASE"/>
    <property type="match status" value="1"/>
</dbReference>
<dbReference type="Proteomes" id="UP001201273">
    <property type="component" value="Unassembled WGS sequence"/>
</dbReference>
<feature type="binding site" evidence="3">
    <location>
        <begin position="8"/>
        <end position="13"/>
    </location>
    <ligand>
        <name>ATP</name>
        <dbReference type="ChEBI" id="CHEBI:30616"/>
    </ligand>
</feature>
<dbReference type="NCBIfam" id="TIGR00749">
    <property type="entry name" value="glk"/>
    <property type="match status" value="1"/>
</dbReference>
<dbReference type="EMBL" id="JAIMJA010000007">
    <property type="protein sequence ID" value="MCE2594843.1"/>
    <property type="molecule type" value="Genomic_DNA"/>
</dbReference>
<dbReference type="InterPro" id="IPR043129">
    <property type="entry name" value="ATPase_NBD"/>
</dbReference>
<keyword evidence="3" id="KW-0547">Nucleotide-binding</keyword>
<dbReference type="PANTHER" id="PTHR47690">
    <property type="entry name" value="GLUCOKINASE"/>
    <property type="match status" value="1"/>
</dbReference>
<sequence>MNTHYVVADVGGTNIRLASIDEKTGELSQIKKYLCAEFPTIADVVKEYFSELDGLVKQLCIAIACPVDDDLIEMTNHTWSFSQQALKKALGLDKLYVINDYTAISLAVPFLADEEKVQIGGGEVKDKKPIGICGPGTGLGVGHLININDKWISLDGEGGHTSFAPTGDTSRQVLNVLAEKMGHVSAERLLSGQGLENIYQALCSIAQQPAKFSVAADITRAGLAQECQQAQLTLEIFCEGLGGFAGNLALNLACEGGVYIAGGIVPRFIDYVKNSSFRGAFESKGRFSAYNAGIATFVVLHPDPGLFGAGVYLRQELKVI</sequence>
<protein>
    <recommendedName>
        <fullName evidence="3">Glucokinase</fullName>
        <ecNumber evidence="3">2.7.1.2</ecNumber>
    </recommendedName>
    <alternativeName>
        <fullName evidence="3">Glucose kinase</fullName>
    </alternativeName>
</protein>
<dbReference type="GO" id="GO:0004340">
    <property type="term" value="F:glucokinase activity"/>
    <property type="evidence" value="ECO:0007669"/>
    <property type="project" value="UniProtKB-EC"/>
</dbReference>
<keyword evidence="3" id="KW-0324">Glycolysis</keyword>
<dbReference type="Gene3D" id="3.40.367.20">
    <property type="match status" value="1"/>
</dbReference>
<comment type="catalytic activity">
    <reaction evidence="3">
        <text>D-glucose + ATP = D-glucose 6-phosphate + ADP + H(+)</text>
        <dbReference type="Rhea" id="RHEA:17825"/>
        <dbReference type="ChEBI" id="CHEBI:4167"/>
        <dbReference type="ChEBI" id="CHEBI:15378"/>
        <dbReference type="ChEBI" id="CHEBI:30616"/>
        <dbReference type="ChEBI" id="CHEBI:61548"/>
        <dbReference type="ChEBI" id="CHEBI:456216"/>
        <dbReference type="EC" id="2.7.1.2"/>
    </reaction>
</comment>
<organism evidence="5 6">
    <name type="scientific">Motilimonas cestriensis</name>
    <dbReference type="NCBI Taxonomy" id="2742685"/>
    <lineage>
        <taxon>Bacteria</taxon>
        <taxon>Pseudomonadati</taxon>
        <taxon>Pseudomonadota</taxon>
        <taxon>Gammaproteobacteria</taxon>
        <taxon>Alteromonadales</taxon>
        <taxon>Alteromonadales genera incertae sedis</taxon>
        <taxon>Motilimonas</taxon>
    </lineage>
</organism>
<dbReference type="Gene3D" id="3.30.420.40">
    <property type="match status" value="1"/>
</dbReference>
<keyword evidence="2 3" id="KW-0418">Kinase</keyword>
<dbReference type="InterPro" id="IPR003836">
    <property type="entry name" value="Glucokinase"/>
</dbReference>
<gene>
    <name evidence="3" type="primary">glk</name>
    <name evidence="5" type="ORF">K6Y31_08455</name>
</gene>
<evidence type="ECO:0000313" key="5">
    <source>
        <dbReference type="EMBL" id="MCE2594843.1"/>
    </source>
</evidence>
<evidence type="ECO:0000256" key="1">
    <source>
        <dbReference type="ARBA" id="ARBA00022679"/>
    </source>
</evidence>
<comment type="similarity">
    <text evidence="3 4">Belongs to the bacterial glucokinase family.</text>
</comment>
<comment type="subcellular location">
    <subcellularLocation>
        <location evidence="3">Cytoplasm</location>
    </subcellularLocation>
</comment>
<keyword evidence="3" id="KW-0963">Cytoplasm</keyword>
<dbReference type="InterPro" id="IPR050201">
    <property type="entry name" value="Bacterial_glucokinase"/>
</dbReference>
<keyword evidence="6" id="KW-1185">Reference proteome</keyword>
<reference evidence="5 6" key="1">
    <citation type="journal article" date="2022" name="Environ. Microbiol. Rep.">
        <title>Eco-phylogenetic analyses reveal divergent evolution of vitamin B12 metabolism in the marine bacterial family 'Psychromonadaceae'.</title>
        <authorList>
            <person name="Jin X."/>
            <person name="Yang Y."/>
            <person name="Cao H."/>
            <person name="Gao B."/>
            <person name="Zhao Z."/>
        </authorList>
    </citation>
    <scope>NUCLEOTIDE SEQUENCE [LARGE SCALE GENOMIC DNA]</scope>
    <source>
        <strain evidence="5 6">MKS20</strain>
    </source>
</reference>
<dbReference type="HAMAP" id="MF_00524">
    <property type="entry name" value="Glucokinase"/>
    <property type="match status" value="1"/>
</dbReference>
<dbReference type="CDD" id="cd24008">
    <property type="entry name" value="ASKHA_NBD_GLK"/>
    <property type="match status" value="1"/>
</dbReference>
<keyword evidence="3" id="KW-0067">ATP-binding</keyword>
<dbReference type="NCBIfam" id="NF001416">
    <property type="entry name" value="PRK00292.1-3"/>
    <property type="match status" value="1"/>
</dbReference>
<proteinExistence type="inferred from homology"/>
<name>A0ABS8WAY0_9GAMM</name>
<evidence type="ECO:0000256" key="3">
    <source>
        <dbReference type="HAMAP-Rule" id="MF_00524"/>
    </source>
</evidence>
<dbReference type="RefSeq" id="WP_233052355.1">
    <property type="nucleotide sequence ID" value="NZ_JAIMJA010000007.1"/>
</dbReference>
<dbReference type="Pfam" id="PF02685">
    <property type="entry name" value="Glucokinase"/>
    <property type="match status" value="1"/>
</dbReference>
<evidence type="ECO:0000313" key="6">
    <source>
        <dbReference type="Proteomes" id="UP001201273"/>
    </source>
</evidence>